<dbReference type="eggNOG" id="ENOG502TMM5">
    <property type="taxonomic scope" value="Eukaryota"/>
</dbReference>
<gene>
    <name evidence="3" type="ORF">BN1204_063380</name>
    <name evidence="2" type="ORF">NCLIV_063380</name>
</gene>
<organism evidence="2 4">
    <name type="scientific">Neospora caninum (strain Liverpool)</name>
    <dbReference type="NCBI Taxonomy" id="572307"/>
    <lineage>
        <taxon>Eukaryota</taxon>
        <taxon>Sar</taxon>
        <taxon>Alveolata</taxon>
        <taxon>Apicomplexa</taxon>
        <taxon>Conoidasida</taxon>
        <taxon>Coccidia</taxon>
        <taxon>Eucoccidiorida</taxon>
        <taxon>Eimeriorina</taxon>
        <taxon>Sarcocystidae</taxon>
        <taxon>Neospora</taxon>
    </lineage>
</organism>
<reference evidence="3" key="4">
    <citation type="journal article" date="2015" name="PLoS ONE">
        <title>Comprehensive Evaluation of Toxoplasma gondii VEG and Neospora caninum LIV Genomes with Tachyzoite Stage Transcriptome and Proteome Defines Novel Transcript Features.</title>
        <authorList>
            <person name="Ramaprasad A."/>
            <person name="Mourier T."/>
            <person name="Naeem R."/>
            <person name="Malas T.B."/>
            <person name="Moussa E."/>
            <person name="Panigrahi A."/>
            <person name="Vermont S.J."/>
            <person name="Otto T.D."/>
            <person name="Wastling J."/>
            <person name="Pain A."/>
        </authorList>
    </citation>
    <scope>NUCLEOTIDE SEQUENCE</scope>
    <source>
        <strain evidence="3">Liverpool</strain>
    </source>
</reference>
<feature type="region of interest" description="Disordered" evidence="1">
    <location>
        <begin position="120"/>
        <end position="159"/>
    </location>
</feature>
<feature type="region of interest" description="Disordered" evidence="1">
    <location>
        <begin position="359"/>
        <end position="395"/>
    </location>
</feature>
<sequence>MAGTAGSRRFRVPANPGLSYPSWLVPPYAVDDCYFPAPRRNPVCSDAPCFHKEPHSPCTHRAHVESPDSPLNCRQVSPTGYTELCGQTFPSTWDHHPASPCQHVEPSSLDGRLAPHASIEGRAWPVREDHGTGLPPRSLLSRTTQFRRVPGNGSSLQRSTISREKDCGLLLDLKAESRRNHPPESVYTTDYVDHFALTIHPDDTPLEEPQASTAPTWNPSQVTSLREMNGGIQHSCDLPYNPTCSIAQTERSLPHFEPSGIAPCSASRGTAQNLTSTCAVCAPHASETVGCPCPSCWRYGRHQLHLCSLCPEHCSHACVMAPRGAPPGGIVSHSHCGSRAATPMQGIPKTHCWATEIPAGEGTPSGQLRRRSTGTGDQEWQNCKAGRNGVQNGTTPLTTPALGLASFNPRDYKYLPLWELQLVPPAGIPTSKFQPVTRS</sequence>
<dbReference type="OMA" id="AVCAPHA"/>
<name>F0VQB5_NEOCL</name>
<dbReference type="EMBL" id="FR823393">
    <property type="protein sequence ID" value="CBZ55912.1"/>
    <property type="molecule type" value="Genomic_DNA"/>
</dbReference>
<keyword evidence="4" id="KW-1185">Reference proteome</keyword>
<evidence type="ECO:0000313" key="3">
    <source>
        <dbReference type="EMBL" id="CEL70655.1"/>
    </source>
</evidence>
<evidence type="ECO:0000313" key="2">
    <source>
        <dbReference type="EMBL" id="CBZ55912.1"/>
    </source>
</evidence>
<protein>
    <submittedName>
        <fullName evidence="2">Uncharacterized protein</fullName>
    </submittedName>
</protein>
<reference evidence="2" key="2">
    <citation type="submission" date="2011-03" db="EMBL/GenBank/DDBJ databases">
        <title>Comparative genomics and transcriptomics of Neospora caninum and Toxoplasma gondii.</title>
        <authorList>
            <person name="Reid A.J."/>
            <person name="Sohal A."/>
            <person name="Harris D."/>
            <person name="Quail M."/>
            <person name="Sanders M."/>
            <person name="Berriman M."/>
            <person name="Wastling J.M."/>
            <person name="Pain A."/>
        </authorList>
    </citation>
    <scope>NUCLEOTIDE SEQUENCE</scope>
    <source>
        <strain evidence="2">Liverpool</strain>
    </source>
</reference>
<reference evidence="2" key="1">
    <citation type="submission" date="2011-02" db="EMBL/GenBank/DDBJ databases">
        <authorList>
            <person name="Aslett M."/>
        </authorList>
    </citation>
    <scope>NUCLEOTIDE SEQUENCE</scope>
    <source>
        <strain evidence="2">Liverpool</strain>
    </source>
</reference>
<dbReference type="AlphaFoldDB" id="F0VQB5"/>
<proteinExistence type="predicted"/>
<dbReference type="GeneID" id="13445135"/>
<feature type="compositionally biased region" description="Polar residues" evidence="1">
    <location>
        <begin position="140"/>
        <end position="159"/>
    </location>
</feature>
<dbReference type="OrthoDB" id="329436at2759"/>
<dbReference type="RefSeq" id="XP_003885938.1">
    <property type="nucleotide sequence ID" value="XM_003885889.1"/>
</dbReference>
<dbReference type="EMBL" id="LN714487">
    <property type="protein sequence ID" value="CEL70655.1"/>
    <property type="molecule type" value="Genomic_DNA"/>
</dbReference>
<evidence type="ECO:0000256" key="1">
    <source>
        <dbReference type="SAM" id="MobiDB-lite"/>
    </source>
</evidence>
<accession>F0VQB5</accession>
<dbReference type="InParanoid" id="F0VQB5"/>
<reference evidence="4" key="3">
    <citation type="journal article" date="2012" name="PLoS Pathog.">
        <title>Comparative genomics of the apicomplexan parasites Toxoplasma gondii and Neospora caninum: Coccidia differing in host range and transmission strategy.</title>
        <authorList>
            <person name="Reid A.J."/>
            <person name="Vermont S.J."/>
            <person name="Cotton J.A."/>
            <person name="Harris D."/>
            <person name="Hill-Cawthorne G.A."/>
            <person name="Konen-Waisman S."/>
            <person name="Latham S.M."/>
            <person name="Mourier T."/>
            <person name="Norton R."/>
            <person name="Quail M.A."/>
            <person name="Sanders M."/>
            <person name="Shanmugam D."/>
            <person name="Sohal A."/>
            <person name="Wasmuth J.D."/>
            <person name="Brunk B."/>
            <person name="Grigg M.E."/>
            <person name="Howard J.C."/>
            <person name="Parkinson J."/>
            <person name="Roos D.S."/>
            <person name="Trees A.J."/>
            <person name="Berriman M."/>
            <person name="Pain A."/>
            <person name="Wastling J.M."/>
        </authorList>
    </citation>
    <scope>NUCLEOTIDE SEQUENCE [LARGE SCALE GENOMIC DNA]</scope>
    <source>
        <strain evidence="4">Liverpool</strain>
    </source>
</reference>
<evidence type="ECO:0000313" key="4">
    <source>
        <dbReference type="Proteomes" id="UP000007494"/>
    </source>
</evidence>
<dbReference type="Proteomes" id="UP000007494">
    <property type="component" value="Chromosome XII"/>
</dbReference>
<dbReference type="VEuPathDB" id="ToxoDB:NCLIV_063380"/>